<dbReference type="WBParaSite" id="L893_g20686.t1">
    <property type="protein sequence ID" value="L893_g20686.t1"/>
    <property type="gene ID" value="L893_g20686"/>
</dbReference>
<proteinExistence type="predicted"/>
<feature type="region of interest" description="Disordered" evidence="1">
    <location>
        <begin position="199"/>
        <end position="249"/>
    </location>
</feature>
<protein>
    <submittedName>
        <fullName evidence="3">Kinesin motor domain-containing protein</fullName>
    </submittedName>
</protein>
<name>A0A1I7YY33_9BILA</name>
<organism evidence="2 3">
    <name type="scientific">Steinernema glaseri</name>
    <dbReference type="NCBI Taxonomy" id="37863"/>
    <lineage>
        <taxon>Eukaryota</taxon>
        <taxon>Metazoa</taxon>
        <taxon>Ecdysozoa</taxon>
        <taxon>Nematoda</taxon>
        <taxon>Chromadorea</taxon>
        <taxon>Rhabditida</taxon>
        <taxon>Tylenchina</taxon>
        <taxon>Panagrolaimomorpha</taxon>
        <taxon>Strongyloidoidea</taxon>
        <taxon>Steinernematidae</taxon>
        <taxon>Steinernema</taxon>
    </lineage>
</organism>
<dbReference type="AlphaFoldDB" id="A0A1I7YY33"/>
<sequence length="249" mass="27302">MLSKAQKLSSKNEERLKKFKQTLIPSHTSSPTSAILLVGSCHKRPGGGEAVSFFVHQLATLGSQSAKEMATDRTHEEHLCAGGEEVERVLEAMGSRGLFLKMASLCSGGLMRRLEEVGRKGGKGTSIHSIHLMSSQSTHRGFSMKAREVLLDPPGTATMQEQQAKLRRLLGPGVGTGMCYLAKIESDGELRRTFQNGSAFRTSADSQSDQEKPTSLKPNVTKSLDKHEFDDLTDLSKAQQNRKEQQAYR</sequence>
<accession>A0A1I7YY33</accession>
<evidence type="ECO:0000313" key="2">
    <source>
        <dbReference type="Proteomes" id="UP000095287"/>
    </source>
</evidence>
<evidence type="ECO:0000256" key="1">
    <source>
        <dbReference type="SAM" id="MobiDB-lite"/>
    </source>
</evidence>
<keyword evidence="2" id="KW-1185">Reference proteome</keyword>
<reference evidence="3" key="1">
    <citation type="submission" date="2016-11" db="UniProtKB">
        <authorList>
            <consortium name="WormBaseParasite"/>
        </authorList>
    </citation>
    <scope>IDENTIFICATION</scope>
</reference>
<dbReference type="Proteomes" id="UP000095287">
    <property type="component" value="Unplaced"/>
</dbReference>
<evidence type="ECO:0000313" key="3">
    <source>
        <dbReference type="WBParaSite" id="L893_g20686.t1"/>
    </source>
</evidence>